<sequence>MAGNQFQQLRLPLTLQYDYSFHPSIKDLLRSVVVSCADNDGIHTRPAMAPRHDLVSSAVTFLQDPSVASSPVEKRIEFLRSKNLTPEEIDLALSQSSGEAPPPTSTNQAYYPPPQQYRPPPQGYAYPPYGQQWPQQPPPEPPRRDWRDYFIMATVVGGASYGLYVLANRYIRPLIAPPTPPQLEQDKAAIDEQFNKAFALIDTLTEDTTKLKEAEEARTKRLDTAIADIETIVADLKAANTRREDDSRRMETEIKNMRDSLPRAIDTVKEGSEKQLKELSTELSSLKALMSNRMGSNPSSSYGSASIPRVPKADTVPAPYSNPSRPSNVGTPTTEVAPGSLGNVTGVNGAGTIPSYSMPSTSGTSTPNAGASNAKPATTNLGYGAKNVSIPAWQLAAQNKKDGAAAAGSSTTNGTPTVDGADAVAALQAS</sequence>
<name>A0ACC3AJH2_9EURO</name>
<comment type="caution">
    <text evidence="1">The sequence shown here is derived from an EMBL/GenBank/DDBJ whole genome shotgun (WGS) entry which is preliminary data.</text>
</comment>
<organism evidence="1 2">
    <name type="scientific">Neophaeococcomyces mojaviensis</name>
    <dbReference type="NCBI Taxonomy" id="3383035"/>
    <lineage>
        <taxon>Eukaryota</taxon>
        <taxon>Fungi</taxon>
        <taxon>Dikarya</taxon>
        <taxon>Ascomycota</taxon>
        <taxon>Pezizomycotina</taxon>
        <taxon>Eurotiomycetes</taxon>
        <taxon>Chaetothyriomycetidae</taxon>
        <taxon>Chaetothyriales</taxon>
        <taxon>Chaetothyriales incertae sedis</taxon>
        <taxon>Neophaeococcomyces</taxon>
    </lineage>
</organism>
<evidence type="ECO:0000313" key="2">
    <source>
        <dbReference type="Proteomes" id="UP001172386"/>
    </source>
</evidence>
<dbReference type="Proteomes" id="UP001172386">
    <property type="component" value="Unassembled WGS sequence"/>
</dbReference>
<proteinExistence type="predicted"/>
<protein>
    <submittedName>
        <fullName evidence="1">Peroxisomal membrane protein pex14</fullName>
    </submittedName>
</protein>
<keyword evidence="2" id="KW-1185">Reference proteome</keyword>
<evidence type="ECO:0000313" key="1">
    <source>
        <dbReference type="EMBL" id="KAJ9663971.1"/>
    </source>
</evidence>
<accession>A0ACC3AJH2</accession>
<gene>
    <name evidence="1" type="primary">PEX14</name>
    <name evidence="1" type="ORF">H2198_000474</name>
</gene>
<dbReference type="EMBL" id="JAPDRQ010000005">
    <property type="protein sequence ID" value="KAJ9663971.1"/>
    <property type="molecule type" value="Genomic_DNA"/>
</dbReference>
<reference evidence="1" key="1">
    <citation type="submission" date="2022-10" db="EMBL/GenBank/DDBJ databases">
        <title>Culturing micro-colonial fungi from biological soil crusts in the Mojave desert and describing Neophaeococcomyces mojavensis, and introducing the new genera and species Taxawa tesnikishii.</title>
        <authorList>
            <person name="Kurbessoian T."/>
            <person name="Stajich J.E."/>
        </authorList>
    </citation>
    <scope>NUCLEOTIDE SEQUENCE</scope>
    <source>
        <strain evidence="1">JES_112</strain>
    </source>
</reference>